<sequence>MTSTATEIFDPYDYDFHEDPYPVYARLRDEAPLYYNASDDFWALSRHADVHAALKDDVVFSNRMGVSLDASAWSKDAHRVMSFLALDGKEQTRLRKLVSAGFTPRRVRELAPGVQALADHYLDRLLARNDDDGEADWIAELAGRLPMDVISGMIGVAESDRDEVRRLADLTVHREAGVRDVPEAGMAAALELIGYYSAMVTERRKRPGDDLTSALVQAEIDGDRLHDHEIIAFLMLMVVAGNETTTKLLGNALLHLGANPSQVEDVFTGPELVGTWVEETLRHDTSTQMLARYVADDVELHGQVVPAGSKLLVLIGAANRDERVFTSPQTFDIHRDPDELGKSLSFGVGRHFCLGANLARLETRIVLEELVRRTSGFEVHAERAVRVHSTSVRGFAELPVTFARRVR</sequence>
<dbReference type="RefSeq" id="WP_141780464.1">
    <property type="nucleotide sequence ID" value="NZ_VFOV01000001.1"/>
</dbReference>
<dbReference type="InterPro" id="IPR001128">
    <property type="entry name" value="Cyt_P450"/>
</dbReference>
<keyword evidence="6 7" id="KW-0503">Monooxygenase</keyword>
<evidence type="ECO:0008006" key="10">
    <source>
        <dbReference type="Google" id="ProtNLM"/>
    </source>
</evidence>
<dbReference type="OrthoDB" id="502624at2"/>
<evidence type="ECO:0000256" key="6">
    <source>
        <dbReference type="ARBA" id="ARBA00023033"/>
    </source>
</evidence>
<name>A0A543A796_9ACTN</name>
<dbReference type="GO" id="GO:0005506">
    <property type="term" value="F:iron ion binding"/>
    <property type="evidence" value="ECO:0007669"/>
    <property type="project" value="InterPro"/>
</dbReference>
<dbReference type="PRINTS" id="PR00359">
    <property type="entry name" value="BP450"/>
</dbReference>
<dbReference type="InterPro" id="IPR002397">
    <property type="entry name" value="Cyt_P450_B"/>
</dbReference>
<evidence type="ECO:0000313" key="9">
    <source>
        <dbReference type="Proteomes" id="UP000320209"/>
    </source>
</evidence>
<evidence type="ECO:0000256" key="2">
    <source>
        <dbReference type="ARBA" id="ARBA00022617"/>
    </source>
</evidence>
<comment type="similarity">
    <text evidence="1 7">Belongs to the cytochrome P450 family.</text>
</comment>
<comment type="caution">
    <text evidence="8">The sequence shown here is derived from an EMBL/GenBank/DDBJ whole genome shotgun (WGS) entry which is preliminary data.</text>
</comment>
<dbReference type="InterPro" id="IPR017972">
    <property type="entry name" value="Cyt_P450_CS"/>
</dbReference>
<dbReference type="PANTHER" id="PTHR46696:SF4">
    <property type="entry name" value="BIOTIN BIOSYNTHESIS CYTOCHROME P450"/>
    <property type="match status" value="1"/>
</dbReference>
<dbReference type="SUPFAM" id="SSF48264">
    <property type="entry name" value="Cytochrome P450"/>
    <property type="match status" value="1"/>
</dbReference>
<reference evidence="8 9" key="1">
    <citation type="submission" date="2019-06" db="EMBL/GenBank/DDBJ databases">
        <title>Sequencing the genomes of 1000 actinobacteria strains.</title>
        <authorList>
            <person name="Klenk H.-P."/>
        </authorList>
    </citation>
    <scope>NUCLEOTIDE SEQUENCE [LARGE SCALE GENOMIC DNA]</scope>
    <source>
        <strain evidence="8 9">DSM 25218</strain>
    </source>
</reference>
<dbReference type="InterPro" id="IPR036396">
    <property type="entry name" value="Cyt_P450_sf"/>
</dbReference>
<evidence type="ECO:0000256" key="4">
    <source>
        <dbReference type="ARBA" id="ARBA00023002"/>
    </source>
</evidence>
<organism evidence="8 9">
    <name type="scientific">Nocardioides albertanoniae</name>
    <dbReference type="NCBI Taxonomy" id="1175486"/>
    <lineage>
        <taxon>Bacteria</taxon>
        <taxon>Bacillati</taxon>
        <taxon>Actinomycetota</taxon>
        <taxon>Actinomycetes</taxon>
        <taxon>Propionibacteriales</taxon>
        <taxon>Nocardioidaceae</taxon>
        <taxon>Nocardioides</taxon>
    </lineage>
</organism>
<keyword evidence="3 7" id="KW-0479">Metal-binding</keyword>
<keyword evidence="4 7" id="KW-0560">Oxidoreductase</keyword>
<evidence type="ECO:0000256" key="1">
    <source>
        <dbReference type="ARBA" id="ARBA00010617"/>
    </source>
</evidence>
<evidence type="ECO:0000256" key="7">
    <source>
        <dbReference type="RuleBase" id="RU000461"/>
    </source>
</evidence>
<dbReference type="Pfam" id="PF00067">
    <property type="entry name" value="p450"/>
    <property type="match status" value="1"/>
</dbReference>
<dbReference type="Gene3D" id="1.10.630.10">
    <property type="entry name" value="Cytochrome P450"/>
    <property type="match status" value="1"/>
</dbReference>
<dbReference type="Proteomes" id="UP000320209">
    <property type="component" value="Unassembled WGS sequence"/>
</dbReference>
<dbReference type="AlphaFoldDB" id="A0A543A796"/>
<dbReference type="EMBL" id="VFOV01000001">
    <property type="protein sequence ID" value="TQL68474.1"/>
    <property type="molecule type" value="Genomic_DNA"/>
</dbReference>
<dbReference type="FunFam" id="1.10.630.10:FF:000018">
    <property type="entry name" value="Cytochrome P450 monooxygenase"/>
    <property type="match status" value="1"/>
</dbReference>
<dbReference type="GO" id="GO:0006707">
    <property type="term" value="P:cholesterol catabolic process"/>
    <property type="evidence" value="ECO:0007669"/>
    <property type="project" value="TreeGrafter"/>
</dbReference>
<accession>A0A543A796</accession>
<evidence type="ECO:0000256" key="5">
    <source>
        <dbReference type="ARBA" id="ARBA00023004"/>
    </source>
</evidence>
<dbReference type="PROSITE" id="PS00086">
    <property type="entry name" value="CYTOCHROME_P450"/>
    <property type="match status" value="1"/>
</dbReference>
<keyword evidence="9" id="KW-1185">Reference proteome</keyword>
<protein>
    <recommendedName>
        <fullName evidence="10">Cytochrome P450</fullName>
    </recommendedName>
</protein>
<evidence type="ECO:0000256" key="3">
    <source>
        <dbReference type="ARBA" id="ARBA00022723"/>
    </source>
</evidence>
<keyword evidence="5 7" id="KW-0408">Iron</keyword>
<proteinExistence type="inferred from homology"/>
<evidence type="ECO:0000313" key="8">
    <source>
        <dbReference type="EMBL" id="TQL68474.1"/>
    </source>
</evidence>
<dbReference type="GO" id="GO:0008395">
    <property type="term" value="F:steroid hydroxylase activity"/>
    <property type="evidence" value="ECO:0007669"/>
    <property type="project" value="TreeGrafter"/>
</dbReference>
<dbReference type="PANTHER" id="PTHR46696">
    <property type="entry name" value="P450, PUTATIVE (EUROFUNG)-RELATED"/>
    <property type="match status" value="1"/>
</dbReference>
<keyword evidence="2 7" id="KW-0349">Heme</keyword>
<dbReference type="GO" id="GO:0020037">
    <property type="term" value="F:heme binding"/>
    <property type="evidence" value="ECO:0007669"/>
    <property type="project" value="InterPro"/>
</dbReference>
<dbReference type="GO" id="GO:0036199">
    <property type="term" value="F:cholest-4-en-3-one 26-monooxygenase activity"/>
    <property type="evidence" value="ECO:0007669"/>
    <property type="project" value="TreeGrafter"/>
</dbReference>
<gene>
    <name evidence="8" type="ORF">FB381_2364</name>
</gene>